<organism evidence="1 2">
    <name type="scientific">Periplaneta americana</name>
    <name type="common">American cockroach</name>
    <name type="synonym">Blatta americana</name>
    <dbReference type="NCBI Taxonomy" id="6978"/>
    <lineage>
        <taxon>Eukaryota</taxon>
        <taxon>Metazoa</taxon>
        <taxon>Ecdysozoa</taxon>
        <taxon>Arthropoda</taxon>
        <taxon>Hexapoda</taxon>
        <taxon>Insecta</taxon>
        <taxon>Pterygota</taxon>
        <taxon>Neoptera</taxon>
        <taxon>Polyneoptera</taxon>
        <taxon>Dictyoptera</taxon>
        <taxon>Blattodea</taxon>
        <taxon>Blattoidea</taxon>
        <taxon>Blattidae</taxon>
        <taxon>Blattinae</taxon>
        <taxon>Periplaneta</taxon>
    </lineage>
</organism>
<dbReference type="Proteomes" id="UP001148838">
    <property type="component" value="Unassembled WGS sequence"/>
</dbReference>
<proteinExistence type="predicted"/>
<evidence type="ECO:0000313" key="2">
    <source>
        <dbReference type="Proteomes" id="UP001148838"/>
    </source>
</evidence>
<sequence length="291" mass="33178">MNLRVPFKIIRKNIRSSNVGNGRSCLVVRNPGEKKEKMKKIRKACRISTSCQPRCCIIELNDTGIILCMLKELKVIKLFSVDGSGDSEMVFGEMRPTIRHRLPHIRLTVGKPLKEPNQSLTLLGREFQSRKQLQRKKMSLRMFDERFVVLYYGLVVLIDCYPADSLEAYELVESKFHNHTEQPLLGYVRFGLSSSKFSNVSSYGTAKTGVRQAVNRFRANNPSVSQPAPSVRRQSTIEECYGMMTKWRYGDGMIDNDYDYYSVDYDCVVTTTITTMSTTTITNTCVSGKDD</sequence>
<comment type="caution">
    <text evidence="1">The sequence shown here is derived from an EMBL/GenBank/DDBJ whole genome shotgun (WGS) entry which is preliminary data.</text>
</comment>
<reference evidence="1 2" key="1">
    <citation type="journal article" date="2022" name="Allergy">
        <title>Genome assembly and annotation of Periplaneta americana reveal a comprehensive cockroach allergen profile.</title>
        <authorList>
            <person name="Wang L."/>
            <person name="Xiong Q."/>
            <person name="Saelim N."/>
            <person name="Wang L."/>
            <person name="Nong W."/>
            <person name="Wan A.T."/>
            <person name="Shi M."/>
            <person name="Liu X."/>
            <person name="Cao Q."/>
            <person name="Hui J.H.L."/>
            <person name="Sookrung N."/>
            <person name="Leung T.F."/>
            <person name="Tungtrongchitr A."/>
            <person name="Tsui S.K.W."/>
        </authorList>
    </citation>
    <scope>NUCLEOTIDE SEQUENCE [LARGE SCALE GENOMIC DNA]</scope>
    <source>
        <strain evidence="1">PWHHKU_190912</strain>
    </source>
</reference>
<keyword evidence="2" id="KW-1185">Reference proteome</keyword>
<protein>
    <submittedName>
        <fullName evidence="1">Uncharacterized protein</fullName>
    </submittedName>
</protein>
<evidence type="ECO:0000313" key="1">
    <source>
        <dbReference type="EMBL" id="KAJ4441635.1"/>
    </source>
</evidence>
<gene>
    <name evidence="1" type="ORF">ANN_11493</name>
</gene>
<dbReference type="EMBL" id="JAJSOF020000015">
    <property type="protein sequence ID" value="KAJ4441635.1"/>
    <property type="molecule type" value="Genomic_DNA"/>
</dbReference>
<accession>A0ABQ8T6W1</accession>
<name>A0ABQ8T6W1_PERAM</name>